<keyword evidence="4" id="KW-1185">Reference proteome</keyword>
<feature type="compositionally biased region" description="Low complexity" evidence="1">
    <location>
        <begin position="84"/>
        <end position="105"/>
    </location>
</feature>
<organism evidence="3 4">
    <name type="scientific">Araneus ventricosus</name>
    <name type="common">Orbweaver spider</name>
    <name type="synonym">Epeira ventricosa</name>
    <dbReference type="NCBI Taxonomy" id="182803"/>
    <lineage>
        <taxon>Eukaryota</taxon>
        <taxon>Metazoa</taxon>
        <taxon>Ecdysozoa</taxon>
        <taxon>Arthropoda</taxon>
        <taxon>Chelicerata</taxon>
        <taxon>Arachnida</taxon>
        <taxon>Araneae</taxon>
        <taxon>Araneomorphae</taxon>
        <taxon>Entelegynae</taxon>
        <taxon>Araneoidea</taxon>
        <taxon>Araneidae</taxon>
        <taxon>Araneus</taxon>
    </lineage>
</organism>
<evidence type="ECO:0000313" key="3">
    <source>
        <dbReference type="EMBL" id="GBL90163.1"/>
    </source>
</evidence>
<keyword evidence="2" id="KW-0732">Signal</keyword>
<evidence type="ECO:0000313" key="4">
    <source>
        <dbReference type="Proteomes" id="UP000499080"/>
    </source>
</evidence>
<feature type="signal peptide" evidence="2">
    <location>
        <begin position="1"/>
        <end position="21"/>
    </location>
</feature>
<protein>
    <submittedName>
        <fullName evidence="3">Uncharacterized protein</fullName>
    </submittedName>
</protein>
<gene>
    <name evidence="3" type="ORF">AVEN_135497_1</name>
</gene>
<comment type="caution">
    <text evidence="3">The sequence shown here is derived from an EMBL/GenBank/DDBJ whole genome shotgun (WGS) entry which is preliminary data.</text>
</comment>
<evidence type="ECO:0000256" key="2">
    <source>
        <dbReference type="SAM" id="SignalP"/>
    </source>
</evidence>
<proteinExistence type="predicted"/>
<reference evidence="3 4" key="1">
    <citation type="journal article" date="2019" name="Sci. Rep.">
        <title>Orb-weaving spider Araneus ventricosus genome elucidates the spidroin gene catalogue.</title>
        <authorList>
            <person name="Kono N."/>
            <person name="Nakamura H."/>
            <person name="Ohtoshi R."/>
            <person name="Moran D.A.P."/>
            <person name="Shinohara A."/>
            <person name="Yoshida Y."/>
            <person name="Fujiwara M."/>
            <person name="Mori M."/>
            <person name="Tomita M."/>
            <person name="Arakawa K."/>
        </authorList>
    </citation>
    <scope>NUCLEOTIDE SEQUENCE [LARGE SCALE GENOMIC DNA]</scope>
</reference>
<feature type="chain" id="PRO_5021215362" evidence="2">
    <location>
        <begin position="22"/>
        <end position="160"/>
    </location>
</feature>
<feature type="region of interest" description="Disordered" evidence="1">
    <location>
        <begin position="76"/>
        <end position="138"/>
    </location>
</feature>
<dbReference type="Proteomes" id="UP000499080">
    <property type="component" value="Unassembled WGS sequence"/>
</dbReference>
<name>A0A4Y2BDT6_ARAVE</name>
<feature type="compositionally biased region" description="Polar residues" evidence="1">
    <location>
        <begin position="106"/>
        <end position="131"/>
    </location>
</feature>
<dbReference type="EMBL" id="BGPR01000069">
    <property type="protein sequence ID" value="GBL90163.1"/>
    <property type="molecule type" value="Genomic_DNA"/>
</dbReference>
<dbReference type="AlphaFoldDB" id="A0A4Y2BDT6"/>
<accession>A0A4Y2BDT6</accession>
<evidence type="ECO:0000256" key="1">
    <source>
        <dbReference type="SAM" id="MobiDB-lite"/>
    </source>
</evidence>
<sequence length="160" mass="16762">MSPASGLLFFACIGLLSGVNGIDFRKDYREWLHQANDVTQVTETTSSQVPDATLSSSPEIAMEYANAISSPASVISPLKASNDSSSTVSDTTTPFTDVSSSPSTTAQSTDANPSPSTIAQSTDASPSPNDKSTPDRTLAIAELLESEDFRHMDGPSKPSD</sequence>